<evidence type="ECO:0008006" key="4">
    <source>
        <dbReference type="Google" id="ProtNLM"/>
    </source>
</evidence>
<evidence type="ECO:0000256" key="1">
    <source>
        <dbReference type="SAM" id="SignalP"/>
    </source>
</evidence>
<reference evidence="3" key="1">
    <citation type="journal article" date="2019" name="Int. J. Syst. Evol. Microbiol.">
        <title>The Global Catalogue of Microorganisms (GCM) 10K type strain sequencing project: providing services to taxonomists for standard genome sequencing and annotation.</title>
        <authorList>
            <consortium name="The Broad Institute Genomics Platform"/>
            <consortium name="The Broad Institute Genome Sequencing Center for Infectious Disease"/>
            <person name="Wu L."/>
            <person name="Ma J."/>
        </authorList>
    </citation>
    <scope>NUCLEOTIDE SEQUENCE [LARGE SCALE GENOMIC DNA]</scope>
    <source>
        <strain evidence="3">NBRC 112416</strain>
    </source>
</reference>
<accession>A0ABQ5W5A9</accession>
<comment type="caution">
    <text evidence="2">The sequence shown here is derived from an EMBL/GenBank/DDBJ whole genome shotgun (WGS) entry which is preliminary data.</text>
</comment>
<protein>
    <recommendedName>
        <fullName evidence="4">PepSY domain-containing protein</fullName>
    </recommendedName>
</protein>
<gene>
    <name evidence="2" type="ORF">GCM10010862_23120</name>
</gene>
<proteinExistence type="predicted"/>
<name>A0ABQ5W5A9_9HYPH</name>
<dbReference type="Proteomes" id="UP001156691">
    <property type="component" value="Unassembled WGS sequence"/>
</dbReference>
<feature type="chain" id="PRO_5046417527" description="PepSY domain-containing protein" evidence="1">
    <location>
        <begin position="33"/>
        <end position="101"/>
    </location>
</feature>
<keyword evidence="3" id="KW-1185">Reference proteome</keyword>
<evidence type="ECO:0000313" key="2">
    <source>
        <dbReference type="EMBL" id="GLQ55053.1"/>
    </source>
</evidence>
<dbReference type="EMBL" id="BSNS01000011">
    <property type="protein sequence ID" value="GLQ55053.1"/>
    <property type="molecule type" value="Genomic_DNA"/>
</dbReference>
<feature type="signal peptide" evidence="1">
    <location>
        <begin position="1"/>
        <end position="32"/>
    </location>
</feature>
<evidence type="ECO:0000313" key="3">
    <source>
        <dbReference type="Proteomes" id="UP001156691"/>
    </source>
</evidence>
<sequence length="101" mass="10374">MKNRTRKPSALVVLAAALALALTGTSILPANAQGCLSNREIQEAVSSGQIKSLDQVLREAGVDSSQSVLSVQVCDQGGGLIYIIGVLSPSGEAQNLVLNAQ</sequence>
<organism evidence="2 3">
    <name type="scientific">Devosia nitrariae</name>
    <dbReference type="NCBI Taxonomy" id="2071872"/>
    <lineage>
        <taxon>Bacteria</taxon>
        <taxon>Pseudomonadati</taxon>
        <taxon>Pseudomonadota</taxon>
        <taxon>Alphaproteobacteria</taxon>
        <taxon>Hyphomicrobiales</taxon>
        <taxon>Devosiaceae</taxon>
        <taxon>Devosia</taxon>
    </lineage>
</organism>
<keyword evidence="1" id="KW-0732">Signal</keyword>